<dbReference type="SUPFAM" id="SSF51735">
    <property type="entry name" value="NAD(P)-binding Rossmann-fold domains"/>
    <property type="match status" value="1"/>
</dbReference>
<dbReference type="InterPro" id="IPR036291">
    <property type="entry name" value="NAD(P)-bd_dom_sf"/>
</dbReference>
<organism evidence="2 3">
    <name type="scientific">Glycomyces niveus</name>
    <dbReference type="NCBI Taxonomy" id="2820287"/>
    <lineage>
        <taxon>Bacteria</taxon>
        <taxon>Bacillati</taxon>
        <taxon>Actinomycetota</taxon>
        <taxon>Actinomycetes</taxon>
        <taxon>Glycomycetales</taxon>
        <taxon>Glycomycetaceae</taxon>
        <taxon>Glycomyces</taxon>
    </lineage>
</organism>
<keyword evidence="3" id="KW-1185">Reference proteome</keyword>
<protein>
    <submittedName>
        <fullName evidence="2">NAD(P)H-binding protein</fullName>
    </submittedName>
</protein>
<comment type="caution">
    <text evidence="2">The sequence shown here is derived from an EMBL/GenBank/DDBJ whole genome shotgun (WGS) entry which is preliminary data.</text>
</comment>
<dbReference type="InterPro" id="IPR051604">
    <property type="entry name" value="Ergot_Alk_Oxidoreductase"/>
</dbReference>
<dbReference type="InterPro" id="IPR016040">
    <property type="entry name" value="NAD(P)-bd_dom"/>
</dbReference>
<evidence type="ECO:0000313" key="3">
    <source>
        <dbReference type="Proteomes" id="UP000681341"/>
    </source>
</evidence>
<dbReference type="Proteomes" id="UP000681341">
    <property type="component" value="Unassembled WGS sequence"/>
</dbReference>
<dbReference type="PANTHER" id="PTHR43162:SF1">
    <property type="entry name" value="PRESTALK A DIFFERENTIATION PROTEIN A"/>
    <property type="match status" value="1"/>
</dbReference>
<feature type="domain" description="NAD(P)-binding" evidence="1">
    <location>
        <begin position="7"/>
        <end position="177"/>
    </location>
</feature>
<evidence type="ECO:0000259" key="1">
    <source>
        <dbReference type="Pfam" id="PF13460"/>
    </source>
</evidence>
<dbReference type="Pfam" id="PF13460">
    <property type="entry name" value="NAD_binding_10"/>
    <property type="match status" value="1"/>
</dbReference>
<dbReference type="Gene3D" id="3.40.50.720">
    <property type="entry name" value="NAD(P)-binding Rossmann-like Domain"/>
    <property type="match status" value="1"/>
</dbReference>
<dbReference type="EMBL" id="JAGFNP010000012">
    <property type="protein sequence ID" value="MBO3735048.1"/>
    <property type="molecule type" value="Genomic_DNA"/>
</dbReference>
<evidence type="ECO:0000313" key="2">
    <source>
        <dbReference type="EMBL" id="MBO3735048.1"/>
    </source>
</evidence>
<reference evidence="2 3" key="1">
    <citation type="submission" date="2021-03" db="EMBL/GenBank/DDBJ databases">
        <title>Glycomyces sp. nov., a novel actinomycete isolated from soil.</title>
        <authorList>
            <person name="Yang X."/>
            <person name="Xu X."/>
        </authorList>
    </citation>
    <scope>NUCLEOTIDE SEQUENCE [LARGE SCALE GENOMIC DNA]</scope>
    <source>
        <strain evidence="2 3">NEAU-S30</strain>
    </source>
</reference>
<name>A0ABS3UBA3_9ACTN</name>
<accession>A0ABS3UBA3</accession>
<dbReference type="RefSeq" id="WP_208498669.1">
    <property type="nucleotide sequence ID" value="NZ_JAGFNP010000012.1"/>
</dbReference>
<sequence length="268" mass="28891">MTILVTGARGAIARNVIDLLLAAGTPVRAASRVPGATDLPAGVEPVRVDFTAPETLAPALEGVEKVFLYAAHEGIEDFLTAAKAAGVKHLVLLSSAAVAMPEVEENLITRMHRGAERPIEASGLPWTFVRPGMFATNSLWWADSIRKEGVVRVPFPETPVNPIHERDIAEVAFTALSEGGHEGQAYLVDGPGHLTQRRQVELIGEAIGREIAVEELPRAVAAQFMPEPLLDLLERADAKRYGPSSEAVTGRPARTYAEWAVDHADDFR</sequence>
<proteinExistence type="predicted"/>
<gene>
    <name evidence="2" type="ORF">J5V16_19635</name>
</gene>
<dbReference type="PANTHER" id="PTHR43162">
    <property type="match status" value="1"/>
</dbReference>